<dbReference type="RefSeq" id="WP_013176799.1">
    <property type="nucleotide sequence ID" value="NC_014221.1"/>
</dbReference>
<dbReference type="PANTHER" id="PTHR30055:SF239">
    <property type="entry name" value="TRANSCRIPTIONAL REGULATORY PROTEIN"/>
    <property type="match status" value="1"/>
</dbReference>
<dbReference type="Pfam" id="PF13305">
    <property type="entry name" value="TetR_C_33"/>
    <property type="match status" value="1"/>
</dbReference>
<keyword evidence="3" id="KW-0804">Transcription</keyword>
<dbReference type="InterPro" id="IPR050109">
    <property type="entry name" value="HTH-type_TetR-like_transc_reg"/>
</dbReference>
<protein>
    <submittedName>
        <fullName evidence="6">Transcriptional regulator, TetR family</fullName>
    </submittedName>
</protein>
<dbReference type="Gene3D" id="1.10.357.10">
    <property type="entry name" value="Tetracycline Repressor, domain 2"/>
    <property type="match status" value="1"/>
</dbReference>
<dbReference type="Gene3D" id="1.10.10.60">
    <property type="entry name" value="Homeodomain-like"/>
    <property type="match status" value="1"/>
</dbReference>
<dbReference type="PROSITE" id="PS50977">
    <property type="entry name" value="HTH_TETR_2"/>
    <property type="match status" value="1"/>
</dbReference>
<feature type="DNA-binding region" description="H-T-H motif" evidence="4">
    <location>
        <begin position="29"/>
        <end position="48"/>
    </location>
</feature>
<evidence type="ECO:0000256" key="3">
    <source>
        <dbReference type="ARBA" id="ARBA00023163"/>
    </source>
</evidence>
<evidence type="ECO:0000313" key="7">
    <source>
        <dbReference type="Proteomes" id="UP000000379"/>
    </source>
</evidence>
<dbReference type="GO" id="GO:0003700">
    <property type="term" value="F:DNA-binding transcription factor activity"/>
    <property type="evidence" value="ECO:0007669"/>
    <property type="project" value="TreeGrafter"/>
</dbReference>
<evidence type="ECO:0000313" key="6">
    <source>
        <dbReference type="EMBL" id="ADI13419.1"/>
    </source>
</evidence>
<dbReference type="EMBL" id="CP002049">
    <property type="protein sequence ID" value="ADI13419.1"/>
    <property type="molecule type" value="Genomic_DNA"/>
</dbReference>
<dbReference type="SUPFAM" id="SSF46689">
    <property type="entry name" value="Homeodomain-like"/>
    <property type="match status" value="1"/>
</dbReference>
<accession>D7CR19</accession>
<evidence type="ECO:0000259" key="5">
    <source>
        <dbReference type="PROSITE" id="PS50977"/>
    </source>
</evidence>
<dbReference type="SUPFAM" id="SSF48498">
    <property type="entry name" value="Tetracyclin repressor-like, C-terminal domain"/>
    <property type="match status" value="1"/>
</dbReference>
<dbReference type="InterPro" id="IPR001647">
    <property type="entry name" value="HTH_TetR"/>
</dbReference>
<dbReference type="Pfam" id="PF00440">
    <property type="entry name" value="TetR_N"/>
    <property type="match status" value="1"/>
</dbReference>
<keyword evidence="1" id="KW-0805">Transcription regulation</keyword>
<dbReference type="Proteomes" id="UP000000379">
    <property type="component" value="Chromosome"/>
</dbReference>
<reference evidence="7" key="1">
    <citation type="submission" date="2010-05" db="EMBL/GenBank/DDBJ databases">
        <title>The complete genome of Truepera radiovictris DSM 17093.</title>
        <authorList>
            <consortium name="US DOE Joint Genome Institute (JGI-PGF)"/>
            <person name="Lucas S."/>
            <person name="Copeland A."/>
            <person name="Lapidus A."/>
            <person name="Glavina del Rio T."/>
            <person name="Dalin E."/>
            <person name="Tice H."/>
            <person name="Bruce D."/>
            <person name="Goodwin L."/>
            <person name="Pitluck S."/>
            <person name="Kyrpides N."/>
            <person name="Mavromatis K."/>
            <person name="Ovchinnikova G."/>
            <person name="Munk A.C."/>
            <person name="Detter J.C."/>
            <person name="Han C."/>
            <person name="Tapia R."/>
            <person name="Land M."/>
            <person name="Hauser L."/>
            <person name="Markowitz V."/>
            <person name="Cheng J.-F."/>
            <person name="Hugenholtz P."/>
            <person name="Woyke T."/>
            <person name="Wu D."/>
            <person name="Tindall B."/>
            <person name="Pomrenke H.G."/>
            <person name="Brambilla E."/>
            <person name="Klenk H.-P."/>
            <person name="Eisen J.A."/>
        </authorList>
    </citation>
    <scope>NUCLEOTIDE SEQUENCE [LARGE SCALE GENOMIC DNA]</scope>
    <source>
        <strain evidence="7">DSM 17093 / CIP 108686 / LMG 22925 / RQ-24</strain>
    </source>
</reference>
<dbReference type="InterPro" id="IPR009057">
    <property type="entry name" value="Homeodomain-like_sf"/>
</dbReference>
<keyword evidence="7" id="KW-1185">Reference proteome</keyword>
<dbReference type="PRINTS" id="PR00455">
    <property type="entry name" value="HTHTETR"/>
</dbReference>
<evidence type="ECO:0000256" key="4">
    <source>
        <dbReference type="PROSITE-ProRule" id="PRU00335"/>
    </source>
</evidence>
<dbReference type="eggNOG" id="COG1309">
    <property type="taxonomic scope" value="Bacteria"/>
</dbReference>
<sequence length="180" mass="18697">MPYPAKTTSERVLAAALELLERGGEGALSMRALAASLGLSASSLYRHFPNREALLNALGDESTRLLHAALARASAGRDPRGALVGVAHGYLEFARAHPALYDLVMAPRATPGPGKDVWTFLLGVLGGVTGRSDDTAAAVALWSFLHGFVTLERAGLFGPSGPQGGLERGLAALLAGLERT</sequence>
<dbReference type="OrthoDB" id="63332at2"/>
<evidence type="ECO:0000256" key="2">
    <source>
        <dbReference type="ARBA" id="ARBA00023125"/>
    </source>
</evidence>
<dbReference type="HOGENOM" id="CLU_069356_40_3_0"/>
<gene>
    <name evidence="6" type="ordered locus">Trad_0279</name>
</gene>
<dbReference type="KEGG" id="tra:Trad_0279"/>
<dbReference type="PANTHER" id="PTHR30055">
    <property type="entry name" value="HTH-TYPE TRANSCRIPTIONAL REGULATOR RUTR"/>
    <property type="match status" value="1"/>
</dbReference>
<name>D7CR19_TRURR</name>
<dbReference type="InterPro" id="IPR025996">
    <property type="entry name" value="MT1864/Rv1816-like_C"/>
</dbReference>
<dbReference type="AlphaFoldDB" id="D7CR19"/>
<proteinExistence type="predicted"/>
<dbReference type="STRING" id="649638.Trad_0279"/>
<reference evidence="6 7" key="2">
    <citation type="journal article" date="2011" name="Stand. Genomic Sci.">
        <title>Complete genome sequence of Truepera radiovictrix type strain (RQ-24).</title>
        <authorList>
            <person name="Ivanova N."/>
            <person name="Rohde C."/>
            <person name="Munk C."/>
            <person name="Nolan M."/>
            <person name="Lucas S."/>
            <person name="Del Rio T.G."/>
            <person name="Tice H."/>
            <person name="Deshpande S."/>
            <person name="Cheng J.F."/>
            <person name="Tapia R."/>
            <person name="Han C."/>
            <person name="Goodwin L."/>
            <person name="Pitluck S."/>
            <person name="Liolios K."/>
            <person name="Mavromatis K."/>
            <person name="Mikhailova N."/>
            <person name="Pati A."/>
            <person name="Chen A."/>
            <person name="Palaniappan K."/>
            <person name="Land M."/>
            <person name="Hauser L."/>
            <person name="Chang Y.J."/>
            <person name="Jeffries C.D."/>
            <person name="Brambilla E."/>
            <person name="Rohde M."/>
            <person name="Goker M."/>
            <person name="Tindall B.J."/>
            <person name="Woyke T."/>
            <person name="Bristow J."/>
            <person name="Eisen J.A."/>
            <person name="Markowitz V."/>
            <person name="Hugenholtz P."/>
            <person name="Kyrpides N.C."/>
            <person name="Klenk H.P."/>
            <person name="Lapidus A."/>
        </authorList>
    </citation>
    <scope>NUCLEOTIDE SEQUENCE [LARGE SCALE GENOMIC DNA]</scope>
    <source>
        <strain evidence="7">DSM 17093 / CIP 108686 / LMG 22925 / RQ-24</strain>
    </source>
</reference>
<dbReference type="InterPro" id="IPR036271">
    <property type="entry name" value="Tet_transcr_reg_TetR-rel_C_sf"/>
</dbReference>
<dbReference type="GO" id="GO:0000976">
    <property type="term" value="F:transcription cis-regulatory region binding"/>
    <property type="evidence" value="ECO:0007669"/>
    <property type="project" value="TreeGrafter"/>
</dbReference>
<evidence type="ECO:0000256" key="1">
    <source>
        <dbReference type="ARBA" id="ARBA00023015"/>
    </source>
</evidence>
<feature type="domain" description="HTH tetR-type" evidence="5">
    <location>
        <begin position="6"/>
        <end position="66"/>
    </location>
</feature>
<organism evidence="6 7">
    <name type="scientific">Truepera radiovictrix (strain DSM 17093 / CIP 108686 / LMG 22925 / RQ-24)</name>
    <dbReference type="NCBI Taxonomy" id="649638"/>
    <lineage>
        <taxon>Bacteria</taxon>
        <taxon>Thermotogati</taxon>
        <taxon>Deinococcota</taxon>
        <taxon>Deinococci</taxon>
        <taxon>Trueperales</taxon>
        <taxon>Trueperaceae</taxon>
        <taxon>Truepera</taxon>
    </lineage>
</organism>
<keyword evidence="2 4" id="KW-0238">DNA-binding</keyword>